<evidence type="ECO:0000313" key="2">
    <source>
        <dbReference type="EMBL" id="GMT15999.1"/>
    </source>
</evidence>
<reference evidence="2" key="1">
    <citation type="submission" date="2023-10" db="EMBL/GenBank/DDBJ databases">
        <title>Genome assembly of Pristionchus species.</title>
        <authorList>
            <person name="Yoshida K."/>
            <person name="Sommer R.J."/>
        </authorList>
    </citation>
    <scope>NUCLEOTIDE SEQUENCE</scope>
    <source>
        <strain evidence="2">RS5133</strain>
    </source>
</reference>
<proteinExistence type="predicted"/>
<evidence type="ECO:0000256" key="1">
    <source>
        <dbReference type="SAM" id="MobiDB-lite"/>
    </source>
</evidence>
<evidence type="ECO:0000313" key="3">
    <source>
        <dbReference type="Proteomes" id="UP001432322"/>
    </source>
</evidence>
<gene>
    <name evidence="2" type="ORF">PFISCL1PPCAC_7296</name>
</gene>
<dbReference type="Proteomes" id="UP001432322">
    <property type="component" value="Unassembled WGS sequence"/>
</dbReference>
<dbReference type="AlphaFoldDB" id="A0AAV5VDL0"/>
<dbReference type="EMBL" id="BTSY01000002">
    <property type="protein sequence ID" value="GMT15999.1"/>
    <property type="molecule type" value="Genomic_DNA"/>
</dbReference>
<keyword evidence="3" id="KW-1185">Reference proteome</keyword>
<organism evidence="2 3">
    <name type="scientific">Pristionchus fissidentatus</name>
    <dbReference type="NCBI Taxonomy" id="1538716"/>
    <lineage>
        <taxon>Eukaryota</taxon>
        <taxon>Metazoa</taxon>
        <taxon>Ecdysozoa</taxon>
        <taxon>Nematoda</taxon>
        <taxon>Chromadorea</taxon>
        <taxon>Rhabditida</taxon>
        <taxon>Rhabditina</taxon>
        <taxon>Diplogasteromorpha</taxon>
        <taxon>Diplogasteroidea</taxon>
        <taxon>Neodiplogasteridae</taxon>
        <taxon>Pristionchus</taxon>
    </lineage>
</organism>
<feature type="region of interest" description="Disordered" evidence="1">
    <location>
        <begin position="71"/>
        <end position="123"/>
    </location>
</feature>
<protein>
    <submittedName>
        <fullName evidence="2">Uncharacterized protein</fullName>
    </submittedName>
</protein>
<accession>A0AAV5VDL0</accession>
<sequence length="123" mass="13023">MIYRTLLIGKSIIGCNRQLLLTGLQNVGSQASISGTCHNSSCFRGKPKLILSALAVLTVGSIARIANNTAQGTTATAQRQPSANALQQRQNRANRKATKAAEEKRSNESIDNSLKKAITSGGK</sequence>
<feature type="compositionally biased region" description="Polar residues" evidence="1">
    <location>
        <begin position="79"/>
        <end position="91"/>
    </location>
</feature>
<name>A0AAV5VDL0_9BILA</name>
<feature type="compositionally biased region" description="Basic and acidic residues" evidence="1">
    <location>
        <begin position="99"/>
        <end position="108"/>
    </location>
</feature>
<comment type="caution">
    <text evidence="2">The sequence shown here is derived from an EMBL/GenBank/DDBJ whole genome shotgun (WGS) entry which is preliminary data.</text>
</comment>